<dbReference type="InterPro" id="IPR004089">
    <property type="entry name" value="MCPsignal_dom"/>
</dbReference>
<dbReference type="SMART" id="SM00304">
    <property type="entry name" value="HAMP"/>
    <property type="match status" value="2"/>
</dbReference>
<dbReference type="GO" id="GO:0016020">
    <property type="term" value="C:membrane"/>
    <property type="evidence" value="ECO:0007669"/>
    <property type="project" value="UniProtKB-SubCell"/>
</dbReference>
<dbReference type="AlphaFoldDB" id="Q2SPK5"/>
<comment type="similarity">
    <text evidence="3">Belongs to the methyl-accepting chemotaxis (MCP) protein family.</text>
</comment>
<dbReference type="RefSeq" id="WP_011394496.1">
    <property type="nucleotide sequence ID" value="NC_007645.1"/>
</dbReference>
<accession>Q2SPK5</accession>
<dbReference type="KEGG" id="hch:HCH_00513"/>
<evidence type="ECO:0000313" key="8">
    <source>
        <dbReference type="Proteomes" id="UP000000238"/>
    </source>
</evidence>
<dbReference type="CDD" id="cd06225">
    <property type="entry name" value="HAMP"/>
    <property type="match status" value="2"/>
</dbReference>
<dbReference type="InterPro" id="IPR024478">
    <property type="entry name" value="HlyB_4HB_MCP"/>
</dbReference>
<keyword evidence="2 4" id="KW-0807">Transducer</keyword>
<organism evidence="7 8">
    <name type="scientific">Hahella chejuensis (strain KCTC 2396)</name>
    <dbReference type="NCBI Taxonomy" id="349521"/>
    <lineage>
        <taxon>Bacteria</taxon>
        <taxon>Pseudomonadati</taxon>
        <taxon>Pseudomonadota</taxon>
        <taxon>Gammaproteobacteria</taxon>
        <taxon>Oceanospirillales</taxon>
        <taxon>Hahellaceae</taxon>
        <taxon>Hahella</taxon>
    </lineage>
</organism>
<feature type="domain" description="Methyl-accepting transducer" evidence="5">
    <location>
        <begin position="351"/>
        <end position="587"/>
    </location>
</feature>
<dbReference type="HOGENOM" id="CLU_000445_107_27_6"/>
<reference evidence="7 8" key="1">
    <citation type="journal article" date="2005" name="Nucleic Acids Res.">
        <title>Genomic blueprint of Hahella chejuensis, a marine microbe producing an algicidal agent.</title>
        <authorList>
            <person name="Jeong H."/>
            <person name="Yim J.H."/>
            <person name="Lee C."/>
            <person name="Choi S.-H."/>
            <person name="Park Y.K."/>
            <person name="Yoon S.H."/>
            <person name="Hur C.-G."/>
            <person name="Kang H.-Y."/>
            <person name="Kim D."/>
            <person name="Lee H.H."/>
            <person name="Park K.H."/>
            <person name="Park S.-H."/>
            <person name="Park H.-S."/>
            <person name="Lee H.K."/>
            <person name="Oh T.K."/>
            <person name="Kim J.F."/>
        </authorList>
    </citation>
    <scope>NUCLEOTIDE SEQUENCE [LARGE SCALE GENOMIC DNA]</scope>
    <source>
        <strain evidence="7 8">KCTC 2396</strain>
    </source>
</reference>
<dbReference type="GO" id="GO:0007165">
    <property type="term" value="P:signal transduction"/>
    <property type="evidence" value="ECO:0007669"/>
    <property type="project" value="UniProtKB-KW"/>
</dbReference>
<dbReference type="EMBL" id="CP000155">
    <property type="protein sequence ID" value="ABC27419.1"/>
    <property type="molecule type" value="Genomic_DNA"/>
</dbReference>
<dbReference type="Gene3D" id="1.10.287.950">
    <property type="entry name" value="Methyl-accepting chemotaxis protein"/>
    <property type="match status" value="1"/>
</dbReference>
<evidence type="ECO:0000256" key="3">
    <source>
        <dbReference type="ARBA" id="ARBA00029447"/>
    </source>
</evidence>
<evidence type="ECO:0000259" key="6">
    <source>
        <dbReference type="PROSITE" id="PS50885"/>
    </source>
</evidence>
<dbReference type="SUPFAM" id="SSF158472">
    <property type="entry name" value="HAMP domain-like"/>
    <property type="match status" value="1"/>
</dbReference>
<dbReference type="PROSITE" id="PS50111">
    <property type="entry name" value="CHEMOTAXIS_TRANSDUC_2"/>
    <property type="match status" value="1"/>
</dbReference>
<evidence type="ECO:0000256" key="1">
    <source>
        <dbReference type="ARBA" id="ARBA00004370"/>
    </source>
</evidence>
<evidence type="ECO:0000256" key="4">
    <source>
        <dbReference type="PROSITE-ProRule" id="PRU00284"/>
    </source>
</evidence>
<dbReference type="STRING" id="349521.HCH_00513"/>
<feature type="domain" description="HAMP" evidence="6">
    <location>
        <begin position="302"/>
        <end position="346"/>
    </location>
</feature>
<dbReference type="Gene3D" id="6.10.340.10">
    <property type="match status" value="1"/>
</dbReference>
<dbReference type="eggNOG" id="COG5278">
    <property type="taxonomic scope" value="Bacteria"/>
</dbReference>
<protein>
    <submittedName>
        <fullName evidence="7">Methyl-accepting chemotaxis protein</fullName>
    </submittedName>
</protein>
<comment type="subcellular location">
    <subcellularLocation>
        <location evidence="1">Membrane</location>
    </subcellularLocation>
</comment>
<proteinExistence type="inferred from homology"/>
<name>Q2SPK5_HAHCH</name>
<dbReference type="PROSITE" id="PS50885">
    <property type="entry name" value="HAMP"/>
    <property type="match status" value="2"/>
</dbReference>
<dbReference type="GO" id="GO:0006935">
    <property type="term" value="P:chemotaxis"/>
    <property type="evidence" value="ECO:0007669"/>
    <property type="project" value="UniProtKB-ARBA"/>
</dbReference>
<dbReference type="Pfam" id="PF12729">
    <property type="entry name" value="4HB_MCP_1"/>
    <property type="match status" value="1"/>
</dbReference>
<feature type="domain" description="HAMP" evidence="6">
    <location>
        <begin position="215"/>
        <end position="268"/>
    </location>
</feature>
<dbReference type="Proteomes" id="UP000000238">
    <property type="component" value="Chromosome"/>
</dbReference>
<dbReference type="PANTHER" id="PTHR32089">
    <property type="entry name" value="METHYL-ACCEPTING CHEMOTAXIS PROTEIN MCPB"/>
    <property type="match status" value="1"/>
</dbReference>
<dbReference type="Pfam" id="PF00015">
    <property type="entry name" value="MCPsignal"/>
    <property type="match status" value="1"/>
</dbReference>
<dbReference type="Pfam" id="PF00672">
    <property type="entry name" value="HAMP"/>
    <property type="match status" value="3"/>
</dbReference>
<evidence type="ECO:0000313" key="7">
    <source>
        <dbReference type="EMBL" id="ABC27419.1"/>
    </source>
</evidence>
<dbReference type="SMART" id="SM00283">
    <property type="entry name" value="MA"/>
    <property type="match status" value="1"/>
</dbReference>
<dbReference type="InterPro" id="IPR003660">
    <property type="entry name" value="HAMP_dom"/>
</dbReference>
<dbReference type="SUPFAM" id="SSF58104">
    <property type="entry name" value="Methyl-accepting chemotaxis protein (MCP) signaling domain"/>
    <property type="match status" value="1"/>
</dbReference>
<evidence type="ECO:0000259" key="5">
    <source>
        <dbReference type="PROSITE" id="PS50111"/>
    </source>
</evidence>
<evidence type="ECO:0000256" key="2">
    <source>
        <dbReference type="ARBA" id="ARBA00023224"/>
    </source>
</evidence>
<dbReference type="eggNOG" id="COG0840">
    <property type="taxonomic scope" value="Bacteria"/>
</dbReference>
<dbReference type="PANTHER" id="PTHR32089:SF112">
    <property type="entry name" value="LYSOZYME-LIKE PROTEIN-RELATED"/>
    <property type="match status" value="1"/>
</dbReference>
<gene>
    <name evidence="7" type="ordered locus">HCH_00513</name>
</gene>
<sequence>MQAYLNMKTGTKLTLAFALMLAFFFTSLLASQWSLRQLQASQERLSRDILADLLEIKNLNADLNSARAGMLLMSLVREESDRAELRQSILATVERNQRSLDKLSSRANGDPERTLALQSLRQLWLEYDRIRREQVLPDIEAGRIDSARGLIQGGQTQRINAIRELGDRLSTIAEEQVNVLLAKSDGLIRRQQSTIVIFCVAATLFSGLIIWSMNRTVAAPLLRLTAWANRISKGDMTPDPESMERRDEVGRLNAAFEDMGRYLGKLTNNARQIADGDFNIHVEPASDKDSLGKAFVKMGNYLRELAQSAASIAGGDLSITITPKSDADALGVAFSAMIERLRSLALELSEGITVLSSAAQEILTTTTQVATGSQETASAISEITATVEEVKQTASLASEKARNLTVFAKRSVDASKEGEKALDSMQTEMEHIRSQMAAVAESIVRLSDQSQAIGDIVSSVNDLAEQSNLLGVNASIEAVKAGEVGRGFGVVAQEVKILADQSKHATTQVRGILSDIQKAMNKAVMVAEQSSKSVDKGVAQAQVSGQAIRLLADCVENSSDVAIQISASSQQQLVGMDQVAAAIENIKQASQDNVAGAKQSKEAASSLHLLGNTLKEQVAQFRL</sequence>
<keyword evidence="8" id="KW-1185">Reference proteome</keyword>